<feature type="compositionally biased region" description="Basic and acidic residues" evidence="1">
    <location>
        <begin position="24"/>
        <end position="34"/>
    </location>
</feature>
<organism evidence="2 3">
    <name type="scientific">Microcystis aeruginosa PCC 7806SL</name>
    <dbReference type="NCBI Taxonomy" id="1903187"/>
    <lineage>
        <taxon>Bacteria</taxon>
        <taxon>Bacillati</taxon>
        <taxon>Cyanobacteriota</taxon>
        <taxon>Cyanophyceae</taxon>
        <taxon>Oscillatoriophycideae</taxon>
        <taxon>Chroococcales</taxon>
        <taxon>Microcystaceae</taxon>
        <taxon>Microcystis</taxon>
    </lineage>
</organism>
<gene>
    <name evidence="2" type="ORF">BH695_1197</name>
</gene>
<dbReference type="EMBL" id="CP020771">
    <property type="protein sequence ID" value="ARI80478.1"/>
    <property type="molecule type" value="Genomic_DNA"/>
</dbReference>
<feature type="region of interest" description="Disordered" evidence="1">
    <location>
        <begin position="24"/>
        <end position="44"/>
    </location>
</feature>
<protein>
    <submittedName>
        <fullName evidence="2">Uncharacterized protein</fullName>
    </submittedName>
</protein>
<reference evidence="2 3" key="1">
    <citation type="journal article" date="2018" name="Harmful Algae">
        <title>The highly heterogeneous methylated genomes and diverse restriction-modification systems of bloom-forming Microcystis.</title>
        <authorList>
            <person name="Zhao L."/>
            <person name="Song Y."/>
            <person name="Li L."/>
            <person name="Gan N."/>
            <person name="Brand J.J."/>
            <person name="Song L."/>
        </authorList>
    </citation>
    <scope>NUCLEOTIDE SEQUENCE [LARGE SCALE GENOMIC DNA]</scope>
    <source>
        <strain evidence="2 3">PCC 7806SL</strain>
    </source>
</reference>
<name>A0AB33BPI9_MICA7</name>
<dbReference type="Proteomes" id="UP000192439">
    <property type="component" value="Chromosome"/>
</dbReference>
<proteinExistence type="predicted"/>
<sequence length="44" mass="5150">MVLRQLQGELYNLENQGLLFEETKTEQKAREKKVTKLNNEVSAQ</sequence>
<evidence type="ECO:0000313" key="3">
    <source>
        <dbReference type="Proteomes" id="UP000192439"/>
    </source>
</evidence>
<evidence type="ECO:0000313" key="2">
    <source>
        <dbReference type="EMBL" id="ARI80478.1"/>
    </source>
</evidence>
<accession>A0AB33BPI9</accession>
<evidence type="ECO:0000256" key="1">
    <source>
        <dbReference type="SAM" id="MobiDB-lite"/>
    </source>
</evidence>
<dbReference type="AlphaFoldDB" id="A0AB33BPI9"/>
<keyword evidence="3" id="KW-1185">Reference proteome</keyword>